<organism evidence="2 3">
    <name type="scientific">Olivibacter oleidegradans</name>
    <dbReference type="NCBI Taxonomy" id="760123"/>
    <lineage>
        <taxon>Bacteria</taxon>
        <taxon>Pseudomonadati</taxon>
        <taxon>Bacteroidota</taxon>
        <taxon>Sphingobacteriia</taxon>
        <taxon>Sphingobacteriales</taxon>
        <taxon>Sphingobacteriaceae</taxon>
        <taxon>Olivibacter</taxon>
    </lineage>
</organism>
<dbReference type="InterPro" id="IPR036291">
    <property type="entry name" value="NAD(P)-bd_dom_sf"/>
</dbReference>
<gene>
    <name evidence="2" type="ORF">ACFFI0_09545</name>
</gene>
<keyword evidence="3" id="KW-1185">Reference proteome</keyword>
<dbReference type="InterPro" id="IPR000683">
    <property type="entry name" value="Gfo/Idh/MocA-like_OxRdtase_N"/>
</dbReference>
<evidence type="ECO:0000259" key="1">
    <source>
        <dbReference type="Pfam" id="PF01408"/>
    </source>
</evidence>
<proteinExistence type="predicted"/>
<dbReference type="RefSeq" id="WP_130857598.1">
    <property type="nucleotide sequence ID" value="NZ_JBHLWO010000002.1"/>
</dbReference>
<dbReference type="Proteomes" id="UP001589774">
    <property type="component" value="Unassembled WGS sequence"/>
</dbReference>
<feature type="domain" description="Gfo/Idh/MocA-like oxidoreductase N-terminal" evidence="1">
    <location>
        <begin position="40"/>
        <end position="168"/>
    </location>
</feature>
<dbReference type="InterPro" id="IPR050463">
    <property type="entry name" value="Gfo/Idh/MocA_oxidrdct_glycsds"/>
</dbReference>
<name>A0ABV6HIY8_9SPHI</name>
<evidence type="ECO:0000313" key="2">
    <source>
        <dbReference type="EMBL" id="MFC0318554.1"/>
    </source>
</evidence>
<dbReference type="Gene3D" id="3.40.50.720">
    <property type="entry name" value="NAD(P)-binding Rossmann-like Domain"/>
    <property type="match status" value="1"/>
</dbReference>
<dbReference type="EMBL" id="JBHLWO010000002">
    <property type="protein sequence ID" value="MFC0318554.1"/>
    <property type="molecule type" value="Genomic_DNA"/>
</dbReference>
<dbReference type="SUPFAM" id="SSF51735">
    <property type="entry name" value="NAD(P)-binding Rossmann-fold domains"/>
    <property type="match status" value="1"/>
</dbReference>
<sequence length="336" mass="36774">MNSIPRRDFIKKAAISSLSISLLNLPLTGKASFKNVNGKRVGIIGLDTSHSIAFAKALNAATPDAALKGYRIIAAYPYGSRDIESSAKRIAGYTQEISTLGIEIVDSIADLLKKVDHVLLETNDGRLHLEQAIPVIDAGKTLFIDKPMAASYRDAKKIFEYARKKRIPVFSASSLRYAEHIKEITEVKSIGDVTGADTYSPATLEATHPDLFWYGIHGVETLYAVMGRGCKSVTRTSTPDTDIVVGTWSDGRLGTFRGIRKGKRDFGGTAFGTTGIQLIGPYKGYQPLLEEIVQFFETKRPPVQEEETLEILAFMEAADLSKSRAGAAVFLHEIMQ</sequence>
<reference evidence="2 3" key="1">
    <citation type="submission" date="2024-09" db="EMBL/GenBank/DDBJ databases">
        <authorList>
            <person name="Sun Q."/>
            <person name="Mori K."/>
        </authorList>
    </citation>
    <scope>NUCLEOTIDE SEQUENCE [LARGE SCALE GENOMIC DNA]</scope>
    <source>
        <strain evidence="2 3">CCM 7765</strain>
    </source>
</reference>
<comment type="caution">
    <text evidence="2">The sequence shown here is derived from an EMBL/GenBank/DDBJ whole genome shotgun (WGS) entry which is preliminary data.</text>
</comment>
<dbReference type="Pfam" id="PF01408">
    <property type="entry name" value="GFO_IDH_MocA"/>
    <property type="match status" value="1"/>
</dbReference>
<evidence type="ECO:0000313" key="3">
    <source>
        <dbReference type="Proteomes" id="UP001589774"/>
    </source>
</evidence>
<dbReference type="PANTHER" id="PTHR43818:SF9">
    <property type="entry name" value="HYPOTHETICAL OXIDOREDUCTASE"/>
    <property type="match status" value="1"/>
</dbReference>
<protein>
    <submittedName>
        <fullName evidence="2">Gfo/Idh/MocA family protein</fullName>
    </submittedName>
</protein>
<dbReference type="PANTHER" id="PTHR43818">
    <property type="entry name" value="BCDNA.GH03377"/>
    <property type="match status" value="1"/>
</dbReference>
<accession>A0ABV6HIY8</accession>